<dbReference type="Ensembl" id="ENSCCRT00000087175.2">
    <property type="protein sequence ID" value="ENSCCRP00000080330.2"/>
    <property type="gene ID" value="ENSCCRG00000043559.2"/>
</dbReference>
<evidence type="ECO:0000313" key="3">
    <source>
        <dbReference type="Ensembl" id="ENSCCRP00000080330.2"/>
    </source>
</evidence>
<dbReference type="Proteomes" id="UP001108240">
    <property type="component" value="Unplaced"/>
</dbReference>
<dbReference type="GeneTree" id="ENSGT00940000167743"/>
<proteinExistence type="predicted"/>
<reference evidence="3" key="1">
    <citation type="submission" date="2025-08" db="UniProtKB">
        <authorList>
            <consortium name="Ensembl"/>
        </authorList>
    </citation>
    <scope>IDENTIFICATION</scope>
</reference>
<feature type="region of interest" description="Disordered" evidence="1">
    <location>
        <begin position="396"/>
        <end position="505"/>
    </location>
</feature>
<accession>A0A8C1EM52</accession>
<protein>
    <submittedName>
        <fullName evidence="3">Zgc:113232</fullName>
    </submittedName>
</protein>
<feature type="compositionally biased region" description="Low complexity" evidence="1">
    <location>
        <begin position="488"/>
        <end position="498"/>
    </location>
</feature>
<dbReference type="InterPro" id="IPR008160">
    <property type="entry name" value="Collagen"/>
</dbReference>
<dbReference type="PANTHER" id="PTHR37456">
    <property type="entry name" value="SI:CH211-266K2.1"/>
    <property type="match status" value="1"/>
</dbReference>
<feature type="region of interest" description="Disordered" evidence="1">
    <location>
        <begin position="141"/>
        <end position="222"/>
    </location>
</feature>
<feature type="chain" id="PRO_5039906319" evidence="2">
    <location>
        <begin position="29"/>
        <end position="536"/>
    </location>
</feature>
<dbReference type="InterPro" id="IPR050938">
    <property type="entry name" value="Collagen_Structural_Proteins"/>
</dbReference>
<organism evidence="3 4">
    <name type="scientific">Cyprinus carpio carpio</name>
    <dbReference type="NCBI Taxonomy" id="630221"/>
    <lineage>
        <taxon>Eukaryota</taxon>
        <taxon>Metazoa</taxon>
        <taxon>Chordata</taxon>
        <taxon>Craniata</taxon>
        <taxon>Vertebrata</taxon>
        <taxon>Euteleostomi</taxon>
        <taxon>Actinopterygii</taxon>
        <taxon>Neopterygii</taxon>
        <taxon>Teleostei</taxon>
        <taxon>Ostariophysi</taxon>
        <taxon>Cypriniformes</taxon>
        <taxon>Cyprinidae</taxon>
        <taxon>Cyprininae</taxon>
        <taxon>Cyprinus</taxon>
    </lineage>
</organism>
<feature type="compositionally biased region" description="Basic and acidic residues" evidence="1">
    <location>
        <begin position="451"/>
        <end position="466"/>
    </location>
</feature>
<evidence type="ECO:0000313" key="4">
    <source>
        <dbReference type="Proteomes" id="UP001108240"/>
    </source>
</evidence>
<feature type="signal peptide" evidence="2">
    <location>
        <begin position="1"/>
        <end position="28"/>
    </location>
</feature>
<name>A0A8C1EM52_CYPCA</name>
<sequence length="536" mass="54628">MEFVLCCCQVWAVSLSSVFLLCVLPSQAQHDYSGLQSGEERMYEGSLVDRYDEQSGYTHSGKMCVCNPAKSEDEHSASGFDTYVPAATVVTMITEETYPYAKAVESFDYAKEDKTLITQVPFGGGAELGLEGPTECDCEAGEPGFGGFAGPKGSKGLQGKQGFPGVQGREGYKGTKGVRGRGGDTGPEGDSGPDGEDGASGFSGAIGLPGLPGDPGETGQPGLKVMVLHKKNKKKLVMSKFPSLSICHHLQGAKGTGGLPGSDGDPGEDGPLGVPGLVGVPGPFGPKVRENTGKYNFGLSPSKFNRGVKGRFGRDGLPGPIGPPGLPGPRGDEGPRGDQGVKGQSGPKGELGETGPGLTDEQILQLCQGVVTTQISQYASSIRAKCVQGCPINNRTLIGPPGVTGPPGSPGKPGKAGKAGAKGERGPQGMKGVEGQKGVPGDRGTKGLKGQRGEPGKGLPGHDGHQGLRGLPGHPAEPKDGIDGPRGPRGFPGPVGQPGMAGDAGIPGICEARDCSIHAPVMRKEMGLVKGPLSQA</sequence>
<evidence type="ECO:0000256" key="2">
    <source>
        <dbReference type="SAM" id="SignalP"/>
    </source>
</evidence>
<dbReference type="PANTHER" id="PTHR37456:SF6">
    <property type="entry name" value="COLLAGEN ALPHA-1(XXIII) CHAIN-LIKE ISOFORM X2"/>
    <property type="match status" value="1"/>
</dbReference>
<keyword evidence="2" id="KW-0732">Signal</keyword>
<dbReference type="AlphaFoldDB" id="A0A8C1EM52"/>
<evidence type="ECO:0000256" key="1">
    <source>
        <dbReference type="SAM" id="MobiDB-lite"/>
    </source>
</evidence>
<keyword evidence="4" id="KW-1185">Reference proteome</keyword>
<feature type="region of interest" description="Disordered" evidence="1">
    <location>
        <begin position="306"/>
        <end position="357"/>
    </location>
</feature>
<dbReference type="Pfam" id="PF01391">
    <property type="entry name" value="Collagen"/>
    <property type="match status" value="3"/>
</dbReference>
<reference evidence="3" key="2">
    <citation type="submission" date="2025-09" db="UniProtKB">
        <authorList>
            <consortium name="Ensembl"/>
        </authorList>
    </citation>
    <scope>IDENTIFICATION</scope>
</reference>